<dbReference type="RefSeq" id="WP_377558151.1">
    <property type="nucleotide sequence ID" value="NZ_JBHUHQ010000019.1"/>
</dbReference>
<organism evidence="2 3">
    <name type="scientific">Ornithinibacillus salinisoli</name>
    <dbReference type="NCBI Taxonomy" id="1848459"/>
    <lineage>
        <taxon>Bacteria</taxon>
        <taxon>Bacillati</taxon>
        <taxon>Bacillota</taxon>
        <taxon>Bacilli</taxon>
        <taxon>Bacillales</taxon>
        <taxon>Bacillaceae</taxon>
        <taxon>Ornithinibacillus</taxon>
    </lineage>
</organism>
<dbReference type="EMBL" id="JBHUHQ010000019">
    <property type="protein sequence ID" value="MFD2045513.1"/>
    <property type="molecule type" value="Genomic_DNA"/>
</dbReference>
<sequence length="649" mass="75631">MSKPRRNDPCPCGSGKKYKKCCGASNVIEFNPEIYNIELERLHQELISFSMEKFEKELMELLEKYYQPFLGMDEELSDIYIRGITSWAVFLEPFNNNQTIFELFYQKQQAKIKHTRTKNTLSEWAKAKPAIYEIISSDEPRKETTIRDIISNEYYQISSNEEATYTKGNFVIGLLIPYIQLHDFFFIMIEIPVDRLDEVIELYHSYSNNKDELIDEFPNFLGEVLMIDKGIIQWDNPVHEMVAELFRQHMESKGFSFEVISCGIMLWHVYCERKNPTVKKRGPFAAALEYLVQTELFESTSITQSQLAKEYETNANTISSYYRRLLDELADDLDYLIDDQQFEESYHNDDFNTSNIPGPLNSEQTMRELQNLLNEQNFDSIEEANDFMKNMMQNGSLHLDNTTYSKSKSNTDIAQDMLYEAQETYGAKRRKLIEEALKINPNSPDAYLLLAEDANSAKEQGRLLEKAVKAGEKDLGEVFFKENKGHFWMMIETRPYMRAKATYATSLEESGFIQEALKHYEELLELNPNDNQGIRYLLLSIYIELELYEHASKLIKQFEEDETANFLFNNALLSYFTNGLSSKTRRLLKNANKQNPYVKDYLQGTKHIPAQAFDYIGYGDESEAIVYAQENAHLWTGQEELILELGKLK</sequence>
<protein>
    <submittedName>
        <fullName evidence="2">SEC-C metal-binding domain-containing protein</fullName>
    </submittedName>
</protein>
<comment type="caution">
    <text evidence="2">The sequence shown here is derived from an EMBL/GenBank/DDBJ whole genome shotgun (WGS) entry which is preliminary data.</text>
</comment>
<dbReference type="Gene3D" id="3.10.450.50">
    <property type="match status" value="1"/>
</dbReference>
<reference evidence="3" key="1">
    <citation type="journal article" date="2019" name="Int. J. Syst. Evol. Microbiol.">
        <title>The Global Catalogue of Microorganisms (GCM) 10K type strain sequencing project: providing services to taxonomists for standard genome sequencing and annotation.</title>
        <authorList>
            <consortium name="The Broad Institute Genomics Platform"/>
            <consortium name="The Broad Institute Genome Sequencing Center for Infectious Disease"/>
            <person name="Wu L."/>
            <person name="Ma J."/>
        </authorList>
    </citation>
    <scope>NUCLEOTIDE SEQUENCE [LARGE SCALE GENOMIC DNA]</scope>
    <source>
        <strain evidence="3">R28</strain>
    </source>
</reference>
<feature type="repeat" description="TPR" evidence="1">
    <location>
        <begin position="497"/>
        <end position="530"/>
    </location>
</feature>
<dbReference type="SUPFAM" id="SSF48452">
    <property type="entry name" value="TPR-like"/>
    <property type="match status" value="1"/>
</dbReference>
<keyword evidence="3" id="KW-1185">Reference proteome</keyword>
<dbReference type="PROSITE" id="PS50005">
    <property type="entry name" value="TPR"/>
    <property type="match status" value="1"/>
</dbReference>
<evidence type="ECO:0000256" key="1">
    <source>
        <dbReference type="PROSITE-ProRule" id="PRU00339"/>
    </source>
</evidence>
<proteinExistence type="predicted"/>
<dbReference type="InterPro" id="IPR004027">
    <property type="entry name" value="SEC_C_motif"/>
</dbReference>
<dbReference type="Pfam" id="PF02810">
    <property type="entry name" value="SEC-C"/>
    <property type="match status" value="1"/>
</dbReference>
<name>A0ABW4W1J5_9BACI</name>
<evidence type="ECO:0000313" key="2">
    <source>
        <dbReference type="EMBL" id="MFD2045513.1"/>
    </source>
</evidence>
<evidence type="ECO:0000313" key="3">
    <source>
        <dbReference type="Proteomes" id="UP001597383"/>
    </source>
</evidence>
<gene>
    <name evidence="2" type="ORF">ACFSJF_14635</name>
</gene>
<dbReference type="InterPro" id="IPR019734">
    <property type="entry name" value="TPR_rpt"/>
</dbReference>
<dbReference type="Gene3D" id="1.25.40.10">
    <property type="entry name" value="Tetratricopeptide repeat domain"/>
    <property type="match status" value="1"/>
</dbReference>
<dbReference type="InterPro" id="IPR011990">
    <property type="entry name" value="TPR-like_helical_dom_sf"/>
</dbReference>
<dbReference type="Proteomes" id="UP001597383">
    <property type="component" value="Unassembled WGS sequence"/>
</dbReference>
<keyword evidence="1" id="KW-0802">TPR repeat</keyword>
<dbReference type="SUPFAM" id="SSF103642">
    <property type="entry name" value="Sec-C motif"/>
    <property type="match status" value="1"/>
</dbReference>
<accession>A0ABW4W1J5</accession>